<dbReference type="PANTHER" id="PTHR45937">
    <property type="entry name" value="ASPARAGINE SYNTHETASE DOMAIN-CONTAINING PROTEIN 1"/>
    <property type="match status" value="1"/>
</dbReference>
<evidence type="ECO:0000259" key="4">
    <source>
        <dbReference type="Pfam" id="PF00733"/>
    </source>
</evidence>
<keyword evidence="1" id="KW-0028">Amino-acid biosynthesis</keyword>
<dbReference type="SUPFAM" id="SSF52402">
    <property type="entry name" value="Adenine nucleotide alpha hydrolases-like"/>
    <property type="match status" value="1"/>
</dbReference>
<dbReference type="PANTHER" id="PTHR45937:SF1">
    <property type="entry name" value="ASPARAGINE SYNTHETASE DOMAIN-CONTAINING PROTEIN 1"/>
    <property type="match status" value="1"/>
</dbReference>
<evidence type="ECO:0000256" key="3">
    <source>
        <dbReference type="ARBA" id="ARBA00022962"/>
    </source>
</evidence>
<feature type="domain" description="Asparagine synthetase" evidence="4">
    <location>
        <begin position="5"/>
        <end position="83"/>
    </location>
</feature>
<dbReference type="InterPro" id="IPR051857">
    <property type="entry name" value="Asn_synthetase_domain"/>
</dbReference>
<dbReference type="InterPro" id="IPR014729">
    <property type="entry name" value="Rossmann-like_a/b/a_fold"/>
</dbReference>
<organism evidence="5">
    <name type="scientific">Henneguya salminicola</name>
    <name type="common">Myxosporean</name>
    <dbReference type="NCBI Taxonomy" id="69463"/>
    <lineage>
        <taxon>Eukaryota</taxon>
        <taxon>Metazoa</taxon>
        <taxon>Cnidaria</taxon>
        <taxon>Myxozoa</taxon>
        <taxon>Myxosporea</taxon>
        <taxon>Bivalvulida</taxon>
        <taxon>Platysporina</taxon>
        <taxon>Myxobolidae</taxon>
        <taxon>Henneguya</taxon>
    </lineage>
</organism>
<dbReference type="GO" id="GO:0004066">
    <property type="term" value="F:asparagine synthase (glutamine-hydrolyzing) activity"/>
    <property type="evidence" value="ECO:0007669"/>
    <property type="project" value="InterPro"/>
</dbReference>
<proteinExistence type="predicted"/>
<evidence type="ECO:0000256" key="2">
    <source>
        <dbReference type="ARBA" id="ARBA00022888"/>
    </source>
</evidence>
<dbReference type="GO" id="GO:0006529">
    <property type="term" value="P:asparagine biosynthetic process"/>
    <property type="evidence" value="ECO:0007669"/>
    <property type="project" value="UniProtKB-KW"/>
</dbReference>
<evidence type="ECO:0000256" key="1">
    <source>
        <dbReference type="ARBA" id="ARBA00022605"/>
    </source>
</evidence>
<keyword evidence="2" id="KW-0061">Asparagine biosynthesis</keyword>
<accession>A0A6G3MJR4</accession>
<dbReference type="InterPro" id="IPR001962">
    <property type="entry name" value="Asn_synthase"/>
</dbReference>
<dbReference type="EMBL" id="GHBP01007662">
    <property type="protein sequence ID" value="NDJ94298.1"/>
    <property type="molecule type" value="Transcribed_RNA"/>
</dbReference>
<dbReference type="AlphaFoldDB" id="A0A6G3MJR4"/>
<dbReference type="CDD" id="cd01991">
    <property type="entry name" value="Asn_synthase_B_C"/>
    <property type="match status" value="1"/>
</dbReference>
<name>A0A6G3MJR4_HENSL</name>
<dbReference type="Gene3D" id="3.40.50.620">
    <property type="entry name" value="HUPs"/>
    <property type="match status" value="1"/>
</dbReference>
<keyword evidence="3" id="KW-0315">Glutamine amidotransferase</keyword>
<evidence type="ECO:0000313" key="5">
    <source>
        <dbReference type="EMBL" id="NDJ94298.1"/>
    </source>
</evidence>
<dbReference type="Pfam" id="PF00733">
    <property type="entry name" value="Asn_synthase"/>
    <property type="match status" value="1"/>
</dbReference>
<protein>
    <submittedName>
        <fullName evidence="5">Asparagine synthetase domain-containing protein 1 (Trinotate prediction)</fullName>
    </submittedName>
</protein>
<reference evidence="5" key="1">
    <citation type="submission" date="2018-11" db="EMBL/GenBank/DDBJ databases">
        <title>Henneguya salminicola genome and transcriptome.</title>
        <authorList>
            <person name="Yahalomi D."/>
            <person name="Atkinson S.D."/>
            <person name="Neuhof M."/>
            <person name="Chang E.S."/>
            <person name="Philippe H."/>
            <person name="Cartwright P."/>
            <person name="Bartholomew J.L."/>
            <person name="Huchon D."/>
        </authorList>
    </citation>
    <scope>NUCLEOTIDE SEQUENCE</scope>
    <source>
        <strain evidence="5">Hz1</strain>
        <tissue evidence="5">Whole</tissue>
    </source>
</reference>
<sequence>MGKKEIENIHDQNLGRDDRCCSDHGREVRFPYLDDEFLRFCFEIPMKFKIDFSFPRGVGNKYILRKSAQFYGLSEDICFKCKKALQFGSQFVKINGKEGPNKNISKYLST</sequence>